<sequence>MKTPLPGQAVRGSDSGRPIMAALDLFGRRGTLRIIWELRDGPLNFRALQDAADTNPALLNTRLKELRAAGLVDHDEGGYRLTDLCVELQALLMPLHAWAERWALALRHDTAD</sequence>
<dbReference type="Gene3D" id="1.10.10.10">
    <property type="entry name" value="Winged helix-like DNA-binding domain superfamily/Winged helix DNA-binding domain"/>
    <property type="match status" value="1"/>
</dbReference>
<dbReference type="KEGG" id="rin:ACS15_3873"/>
<dbReference type="PANTHER" id="PTHR33204:SF37">
    <property type="entry name" value="HTH-TYPE TRANSCRIPTIONAL REGULATOR YODB"/>
    <property type="match status" value="1"/>
</dbReference>
<dbReference type="SUPFAM" id="SSF46785">
    <property type="entry name" value="Winged helix' DNA-binding domain"/>
    <property type="match status" value="1"/>
</dbReference>
<dbReference type="RefSeq" id="WP_021196920.1">
    <property type="nucleotide sequence ID" value="NZ_CP012605.1"/>
</dbReference>
<dbReference type="InterPro" id="IPR011991">
    <property type="entry name" value="ArsR-like_HTH"/>
</dbReference>
<dbReference type="GO" id="GO:0006355">
    <property type="term" value="P:regulation of DNA-templated transcription"/>
    <property type="evidence" value="ECO:0007669"/>
    <property type="project" value="UniProtKB-ARBA"/>
</dbReference>
<evidence type="ECO:0000256" key="3">
    <source>
        <dbReference type="ARBA" id="ARBA00023163"/>
    </source>
</evidence>
<evidence type="ECO:0000256" key="1">
    <source>
        <dbReference type="ARBA" id="ARBA00023015"/>
    </source>
</evidence>
<evidence type="ECO:0000313" key="6">
    <source>
        <dbReference type="Proteomes" id="UP000077927"/>
    </source>
</evidence>
<accession>A0AAC9BGT9</accession>
<dbReference type="InterPro" id="IPR036390">
    <property type="entry name" value="WH_DNA-bd_sf"/>
</dbReference>
<reference evidence="5 6" key="1">
    <citation type="submission" date="2015-09" db="EMBL/GenBank/DDBJ databases">
        <authorList>
            <person name="Xu Y."/>
            <person name="Nagy A."/>
            <person name="Liu N.T."/>
            <person name="Nou X."/>
        </authorList>
    </citation>
    <scope>NUCLEOTIDE SEQUENCE [LARGE SCALE GENOMIC DNA]</scope>
    <source>
        <strain evidence="5 6">FC1138</strain>
    </source>
</reference>
<dbReference type="CDD" id="cd00090">
    <property type="entry name" value="HTH_ARSR"/>
    <property type="match status" value="1"/>
</dbReference>
<evidence type="ECO:0000313" key="5">
    <source>
        <dbReference type="EMBL" id="ANH73992.1"/>
    </source>
</evidence>
<dbReference type="PANTHER" id="PTHR33204">
    <property type="entry name" value="TRANSCRIPTIONAL REGULATOR, MARR FAMILY"/>
    <property type="match status" value="1"/>
</dbReference>
<dbReference type="EMBL" id="CP012605">
    <property type="protein sequence ID" value="ANH73992.1"/>
    <property type="molecule type" value="Genomic_DNA"/>
</dbReference>
<dbReference type="Proteomes" id="UP000077927">
    <property type="component" value="Chromosome 1"/>
</dbReference>
<gene>
    <name evidence="5" type="ORF">ACS15_3873</name>
</gene>
<dbReference type="GO" id="GO:0003677">
    <property type="term" value="F:DNA binding"/>
    <property type="evidence" value="ECO:0007669"/>
    <property type="project" value="UniProtKB-KW"/>
</dbReference>
<evidence type="ECO:0000259" key="4">
    <source>
        <dbReference type="PROSITE" id="PS51118"/>
    </source>
</evidence>
<evidence type="ECO:0000256" key="2">
    <source>
        <dbReference type="ARBA" id="ARBA00023125"/>
    </source>
</evidence>
<dbReference type="InterPro" id="IPR002577">
    <property type="entry name" value="HTH_HxlR"/>
</dbReference>
<organism evidence="5 6">
    <name type="scientific">Ralstonia insidiosa</name>
    <dbReference type="NCBI Taxonomy" id="190721"/>
    <lineage>
        <taxon>Bacteria</taxon>
        <taxon>Pseudomonadati</taxon>
        <taxon>Pseudomonadota</taxon>
        <taxon>Betaproteobacteria</taxon>
        <taxon>Burkholderiales</taxon>
        <taxon>Burkholderiaceae</taxon>
        <taxon>Ralstonia</taxon>
    </lineage>
</organism>
<dbReference type="InterPro" id="IPR036388">
    <property type="entry name" value="WH-like_DNA-bd_sf"/>
</dbReference>
<name>A0AAC9BGT9_9RALS</name>
<dbReference type="AlphaFoldDB" id="A0AAC9BGT9"/>
<keyword evidence="1" id="KW-0805">Transcription regulation</keyword>
<keyword evidence="3" id="KW-0804">Transcription</keyword>
<dbReference type="Pfam" id="PF01638">
    <property type="entry name" value="HxlR"/>
    <property type="match status" value="1"/>
</dbReference>
<proteinExistence type="predicted"/>
<keyword evidence="2" id="KW-0238">DNA-binding</keyword>
<protein>
    <submittedName>
        <fullName evidence="5">HxlR-like helix-turn-helix family protein</fullName>
    </submittedName>
</protein>
<dbReference type="PROSITE" id="PS51118">
    <property type="entry name" value="HTH_HXLR"/>
    <property type="match status" value="1"/>
</dbReference>
<feature type="domain" description="HTH hxlR-type" evidence="4">
    <location>
        <begin position="17"/>
        <end position="107"/>
    </location>
</feature>